<evidence type="ECO:0000256" key="4">
    <source>
        <dbReference type="ARBA" id="ARBA00022801"/>
    </source>
</evidence>
<protein>
    <recommendedName>
        <fullName evidence="8">Peptidase S54 rhomboid domain-containing protein</fullName>
    </recommendedName>
</protein>
<feature type="transmembrane region" description="Helical" evidence="7">
    <location>
        <begin position="135"/>
        <end position="154"/>
    </location>
</feature>
<gene>
    <name evidence="9" type="ORF">METZ01_LOCUS45024</name>
</gene>
<dbReference type="PANTHER" id="PTHR43731:SF14">
    <property type="entry name" value="PRESENILIN-ASSOCIATED RHOMBOID-LIKE PROTEIN, MITOCHONDRIAL"/>
    <property type="match status" value="1"/>
</dbReference>
<accession>A0A381RK04</accession>
<organism evidence="9">
    <name type="scientific">marine metagenome</name>
    <dbReference type="NCBI Taxonomy" id="408172"/>
    <lineage>
        <taxon>unclassified sequences</taxon>
        <taxon>metagenomes</taxon>
        <taxon>ecological metagenomes</taxon>
    </lineage>
</organism>
<feature type="transmembrane region" description="Helical" evidence="7">
    <location>
        <begin position="111"/>
        <end position="129"/>
    </location>
</feature>
<dbReference type="EMBL" id="UINC01002037">
    <property type="protein sequence ID" value="SUZ92170.1"/>
    <property type="molecule type" value="Genomic_DNA"/>
</dbReference>
<reference evidence="9" key="1">
    <citation type="submission" date="2018-05" db="EMBL/GenBank/DDBJ databases">
        <authorList>
            <person name="Lanie J.A."/>
            <person name="Ng W.-L."/>
            <person name="Kazmierczak K.M."/>
            <person name="Andrzejewski T.M."/>
            <person name="Davidsen T.M."/>
            <person name="Wayne K.J."/>
            <person name="Tettelin H."/>
            <person name="Glass J.I."/>
            <person name="Rusch D."/>
            <person name="Podicherti R."/>
            <person name="Tsui H.-C.T."/>
            <person name="Winkler M.E."/>
        </authorList>
    </citation>
    <scope>NUCLEOTIDE SEQUENCE</scope>
</reference>
<dbReference type="GO" id="GO:0004252">
    <property type="term" value="F:serine-type endopeptidase activity"/>
    <property type="evidence" value="ECO:0007669"/>
    <property type="project" value="InterPro"/>
</dbReference>
<dbReference type="InterPro" id="IPR050925">
    <property type="entry name" value="Rhomboid_protease_S54"/>
</dbReference>
<feature type="transmembrane region" description="Helical" evidence="7">
    <location>
        <begin position="213"/>
        <end position="233"/>
    </location>
</feature>
<dbReference type="Pfam" id="PF01694">
    <property type="entry name" value="Rhomboid"/>
    <property type="match status" value="1"/>
</dbReference>
<keyword evidence="3 7" id="KW-0812">Transmembrane</keyword>
<evidence type="ECO:0000259" key="8">
    <source>
        <dbReference type="Pfam" id="PF01694"/>
    </source>
</evidence>
<comment type="subcellular location">
    <subcellularLocation>
        <location evidence="1">Membrane</location>
        <topology evidence="1">Multi-pass membrane protein</topology>
    </subcellularLocation>
</comment>
<evidence type="ECO:0000256" key="1">
    <source>
        <dbReference type="ARBA" id="ARBA00004141"/>
    </source>
</evidence>
<sequence>MVRRTTGRQDLEAGQAPVTRALIVVNVAVFLWTLITGGSISGGGGPFSFDFELRACFPWYGRCLEGVATGEWWRIVTSAFLHGGIIHLAFNMFLLWMIGHQLERIQGPVRYLGLVLGSLTAGSLGVMLIEPLARTVGASGAVFGVMGATVALQVRRGISPWSTGIGSLLVVNLLFTFARPNISIGGHLGGLLGGLALGWAVDEADRRGLTRTVGSAIPVLFTIGCAAATIWAAGRWWDPLLG</sequence>
<name>A0A381RK04_9ZZZZ</name>
<keyword evidence="5 7" id="KW-1133">Transmembrane helix</keyword>
<evidence type="ECO:0000256" key="7">
    <source>
        <dbReference type="SAM" id="Phobius"/>
    </source>
</evidence>
<proteinExistence type="inferred from homology"/>
<comment type="similarity">
    <text evidence="2">Belongs to the peptidase S54 family.</text>
</comment>
<evidence type="ECO:0000256" key="2">
    <source>
        <dbReference type="ARBA" id="ARBA00009045"/>
    </source>
</evidence>
<dbReference type="InterPro" id="IPR022764">
    <property type="entry name" value="Peptidase_S54_rhomboid_dom"/>
</dbReference>
<evidence type="ECO:0000256" key="5">
    <source>
        <dbReference type="ARBA" id="ARBA00022989"/>
    </source>
</evidence>
<feature type="transmembrane region" description="Helical" evidence="7">
    <location>
        <begin position="79"/>
        <end position="99"/>
    </location>
</feature>
<feature type="domain" description="Peptidase S54 rhomboid" evidence="8">
    <location>
        <begin position="70"/>
        <end position="201"/>
    </location>
</feature>
<keyword evidence="4" id="KW-0378">Hydrolase</keyword>
<dbReference type="SUPFAM" id="SSF144091">
    <property type="entry name" value="Rhomboid-like"/>
    <property type="match status" value="1"/>
</dbReference>
<dbReference type="AlphaFoldDB" id="A0A381RK04"/>
<evidence type="ECO:0000256" key="3">
    <source>
        <dbReference type="ARBA" id="ARBA00022692"/>
    </source>
</evidence>
<feature type="transmembrane region" description="Helical" evidence="7">
    <location>
        <begin position="21"/>
        <end position="40"/>
    </location>
</feature>
<dbReference type="GO" id="GO:0016020">
    <property type="term" value="C:membrane"/>
    <property type="evidence" value="ECO:0007669"/>
    <property type="project" value="UniProtKB-SubCell"/>
</dbReference>
<feature type="transmembrane region" description="Helical" evidence="7">
    <location>
        <begin position="161"/>
        <end position="178"/>
    </location>
</feature>
<evidence type="ECO:0000256" key="6">
    <source>
        <dbReference type="ARBA" id="ARBA00023136"/>
    </source>
</evidence>
<evidence type="ECO:0000313" key="9">
    <source>
        <dbReference type="EMBL" id="SUZ92170.1"/>
    </source>
</evidence>
<dbReference type="PANTHER" id="PTHR43731">
    <property type="entry name" value="RHOMBOID PROTEASE"/>
    <property type="match status" value="1"/>
</dbReference>
<dbReference type="InterPro" id="IPR035952">
    <property type="entry name" value="Rhomboid-like_sf"/>
</dbReference>
<keyword evidence="6 7" id="KW-0472">Membrane</keyword>
<dbReference type="Gene3D" id="1.20.1540.10">
    <property type="entry name" value="Rhomboid-like"/>
    <property type="match status" value="1"/>
</dbReference>
<feature type="transmembrane region" description="Helical" evidence="7">
    <location>
        <begin position="184"/>
        <end position="201"/>
    </location>
</feature>